<proteinExistence type="predicted"/>
<keyword evidence="5" id="KW-1015">Disulfide bond</keyword>
<reference evidence="9 10" key="1">
    <citation type="submission" date="2015-11" db="EMBL/GenBank/DDBJ databases">
        <authorList>
            <person name="Sahl J."/>
            <person name="Wagner D."/>
            <person name="Keim P."/>
        </authorList>
    </citation>
    <scope>NUCLEOTIDE SEQUENCE [LARGE SCALE GENOMIC DNA]</scope>
    <source>
        <strain evidence="9 10">BDU18</strain>
    </source>
</reference>
<evidence type="ECO:0000256" key="5">
    <source>
        <dbReference type="ARBA" id="ARBA00023157"/>
    </source>
</evidence>
<dbReference type="InterPro" id="IPR023559">
    <property type="entry name" value="Flagellar_FlhD"/>
</dbReference>
<evidence type="ECO:0000256" key="1">
    <source>
        <dbReference type="ARBA" id="ARBA00022490"/>
    </source>
</evidence>
<dbReference type="RefSeq" id="WP_038753375.1">
    <property type="nucleotide sequence ID" value="NZ_CP013424.1"/>
</dbReference>
<dbReference type="InterPro" id="IPR036194">
    <property type="entry name" value="FlhD_sf"/>
</dbReference>
<dbReference type="Gene3D" id="1.10.4000.10">
    <property type="entry name" value="Flagellar transcriptional activator FlhD"/>
    <property type="match status" value="1"/>
</dbReference>
<evidence type="ECO:0000256" key="7">
    <source>
        <dbReference type="ARBA" id="ARBA00023163"/>
    </source>
</evidence>
<comment type="caution">
    <text evidence="9">The sequence shown here is derived from an EMBL/GenBank/DDBJ whole genome shotgun (WGS) entry which is preliminary data.</text>
</comment>
<evidence type="ECO:0000256" key="8">
    <source>
        <dbReference type="ARBA" id="ARBA00025431"/>
    </source>
</evidence>
<evidence type="ECO:0000256" key="6">
    <source>
        <dbReference type="ARBA" id="ARBA00023159"/>
    </source>
</evidence>
<accession>A0ABR5TAV3</accession>
<dbReference type="SUPFAM" id="SSF63592">
    <property type="entry name" value="Flagellar transcriptional activator FlhD"/>
    <property type="match status" value="1"/>
</dbReference>
<keyword evidence="10" id="KW-1185">Reference proteome</keyword>
<evidence type="ECO:0000313" key="9">
    <source>
        <dbReference type="EMBL" id="KWZ42141.1"/>
    </source>
</evidence>
<keyword evidence="7" id="KW-0804">Transcription</keyword>
<keyword evidence="1" id="KW-0963">Cytoplasm</keyword>
<gene>
    <name evidence="9" type="ORF">WS72_04095</name>
</gene>
<dbReference type="EMBL" id="LNJQ01000001">
    <property type="protein sequence ID" value="KWZ42141.1"/>
    <property type="molecule type" value="Genomic_DNA"/>
</dbReference>
<evidence type="ECO:0000256" key="3">
    <source>
        <dbReference type="ARBA" id="ARBA00023015"/>
    </source>
</evidence>
<keyword evidence="4" id="KW-0238">DNA-binding</keyword>
<name>A0ABR5TAV3_9BURK</name>
<keyword evidence="2" id="KW-1005">Bacterial flagellum biogenesis</keyword>
<organism evidence="9 10">
    <name type="scientific">Burkholderia savannae</name>
    <dbReference type="NCBI Taxonomy" id="1637837"/>
    <lineage>
        <taxon>Bacteria</taxon>
        <taxon>Pseudomonadati</taxon>
        <taxon>Pseudomonadota</taxon>
        <taxon>Betaproteobacteria</taxon>
        <taxon>Burkholderiales</taxon>
        <taxon>Burkholderiaceae</taxon>
        <taxon>Burkholderia</taxon>
        <taxon>pseudomallei group</taxon>
    </lineage>
</organism>
<dbReference type="Proteomes" id="UP000070255">
    <property type="component" value="Unassembled WGS sequence"/>
</dbReference>
<keyword evidence="6" id="KW-0010">Activator</keyword>
<evidence type="ECO:0000256" key="2">
    <source>
        <dbReference type="ARBA" id="ARBA00022795"/>
    </source>
</evidence>
<evidence type="ECO:0000256" key="4">
    <source>
        <dbReference type="ARBA" id="ARBA00023125"/>
    </source>
</evidence>
<keyword evidence="3" id="KW-0805">Transcription regulation</keyword>
<evidence type="ECO:0000313" key="10">
    <source>
        <dbReference type="Proteomes" id="UP000070255"/>
    </source>
</evidence>
<comment type="function">
    <text evidence="8">Functions in complex with FlhC as a master transcriptional regulator that regulates transcription of several flagellar and non-flagellar operons by binding to their promoter region. Activates expression of class 2 flagellar genes, including fliA, which is a flagellum-specific sigma factor that turns on the class 3 genes. Also regulates genes whose products function in a variety of physiological pathways.</text>
</comment>
<protein>
    <submittedName>
        <fullName evidence="9">Transcriptional regulator</fullName>
    </submittedName>
</protein>
<sequence>MEDERDAFDEIAEFNQRYLRLARRLLCEDAGRARTMLGISNELATRLVAMTPAQLERLAYGAELVCQFRLDAMPGRA</sequence>
<dbReference type="Pfam" id="PF05247">
    <property type="entry name" value="FlhD"/>
    <property type="match status" value="1"/>
</dbReference>